<sequence length="233" mass="26420">MFLIPLCRSNAADRVPATYCHIECHVPGDMPSLTCGYPWDLNQTSLSFSVFRFKKERKEKVLGCNWSNGEAVCDAKSGFSPPKKVSNFFTMTIPKDEAEDYCCDIFPSETSTNVKRCRLNQKDTSTDRNDTATDEAVPSNNKSEGAKTADKYCQECSTTFSMTISCLMLTVIFLQMILIHCSFRRLDKQQQKMKRAIIEVQRGDTFACGSDSREREREKRFVLGLGECSMPMQ</sequence>
<proteinExistence type="predicted"/>
<keyword evidence="2" id="KW-1133">Transmembrane helix</keyword>
<comment type="caution">
    <text evidence="3">The sequence shown here is derived from an EMBL/GenBank/DDBJ whole genome shotgun (WGS) entry which is preliminary data.</text>
</comment>
<feature type="region of interest" description="Disordered" evidence="1">
    <location>
        <begin position="123"/>
        <end position="145"/>
    </location>
</feature>
<keyword evidence="2" id="KW-0472">Membrane</keyword>
<keyword evidence="2" id="KW-0812">Transmembrane</keyword>
<keyword evidence="4" id="KW-1185">Reference proteome</keyword>
<evidence type="ECO:0000313" key="3">
    <source>
        <dbReference type="EMBL" id="KAK7088952.1"/>
    </source>
</evidence>
<evidence type="ECO:0000313" key="4">
    <source>
        <dbReference type="Proteomes" id="UP001374579"/>
    </source>
</evidence>
<dbReference type="AlphaFoldDB" id="A0AAN9FYM0"/>
<evidence type="ECO:0000256" key="2">
    <source>
        <dbReference type="SAM" id="Phobius"/>
    </source>
</evidence>
<protein>
    <recommendedName>
        <fullName evidence="5">Ig-like domain-containing protein</fullName>
    </recommendedName>
</protein>
<dbReference type="Proteomes" id="UP001374579">
    <property type="component" value="Unassembled WGS sequence"/>
</dbReference>
<reference evidence="3 4" key="1">
    <citation type="submission" date="2024-02" db="EMBL/GenBank/DDBJ databases">
        <title>Chromosome-scale genome assembly of the rough periwinkle Littorina saxatilis.</title>
        <authorList>
            <person name="De Jode A."/>
            <person name="Faria R."/>
            <person name="Formenti G."/>
            <person name="Sims Y."/>
            <person name="Smith T.P."/>
            <person name="Tracey A."/>
            <person name="Wood J.M.D."/>
            <person name="Zagrodzka Z.B."/>
            <person name="Johannesson K."/>
            <person name="Butlin R.K."/>
            <person name="Leder E.H."/>
        </authorList>
    </citation>
    <scope>NUCLEOTIDE SEQUENCE [LARGE SCALE GENOMIC DNA]</scope>
    <source>
        <strain evidence="3">Snail1</strain>
        <tissue evidence="3">Muscle</tissue>
    </source>
</reference>
<feature type="transmembrane region" description="Helical" evidence="2">
    <location>
        <begin position="160"/>
        <end position="183"/>
    </location>
</feature>
<evidence type="ECO:0000256" key="1">
    <source>
        <dbReference type="SAM" id="MobiDB-lite"/>
    </source>
</evidence>
<accession>A0AAN9FYM0</accession>
<gene>
    <name evidence="3" type="ORF">V1264_024701</name>
</gene>
<dbReference type="EMBL" id="JBAMIC010003547">
    <property type="protein sequence ID" value="KAK7088952.1"/>
    <property type="molecule type" value="Genomic_DNA"/>
</dbReference>
<name>A0AAN9FYM0_9CAEN</name>
<organism evidence="3 4">
    <name type="scientific">Littorina saxatilis</name>
    <dbReference type="NCBI Taxonomy" id="31220"/>
    <lineage>
        <taxon>Eukaryota</taxon>
        <taxon>Metazoa</taxon>
        <taxon>Spiralia</taxon>
        <taxon>Lophotrochozoa</taxon>
        <taxon>Mollusca</taxon>
        <taxon>Gastropoda</taxon>
        <taxon>Caenogastropoda</taxon>
        <taxon>Littorinimorpha</taxon>
        <taxon>Littorinoidea</taxon>
        <taxon>Littorinidae</taxon>
        <taxon>Littorina</taxon>
    </lineage>
</organism>
<evidence type="ECO:0008006" key="5">
    <source>
        <dbReference type="Google" id="ProtNLM"/>
    </source>
</evidence>